<evidence type="ECO:0000313" key="3">
    <source>
        <dbReference type="Proteomes" id="UP000780801"/>
    </source>
</evidence>
<dbReference type="OrthoDB" id="2403801at2759"/>
<sequence>MAKLCSLPAEIILCIMDSLLLREVMDLGQVSSWMRALSLWHLEHVYGMKISSKICTTQNRPLILEAKQGCDSAKVNGSGQSSPSNNTFTIVCEEGPGYEKDLPQKNERLLFSDKEETYSGLFNGTCDGATDTDDSQYGTSDDDDDQQSNTESDEDSPMSEFELYLRLTLHDFYLEERTCPSADEARRAVVLALEYCKKLLRRLYFIDPINQTFQHPTDGDTDYEESSLPSLHSLYSHTGKWNDTTKCSNNHHHHSNDNDDNDNNRNVLQSGFRELNSITAVTFSALQDSNGAPGSGVEPALNPYVSSTENLHILARVIADQVCRGFCLPETAVLILQCLCSLHDQDHFQYLVNAPDKNLTLRVPISSGRVSVGQLCFQYLVPVVLNLLRPSPPIVTPQRQPSSTMASLPSPAVALDESQPQFFTFKPSPKCRNRSLYGRTSKSGSKGSKNIPLSGLPDRPMALTEGVFPSQQRLLRLGRMQSIPHLTRILCFLPLLGRHFNTLPTSTFIETFLDRSKGDLPIDRAAVMVYGYMCVLDLETGKANLASDSYKIFERSMPTHGAVQAKEMVRMVERHRQLIQGFLLSSPMFSSSRSSRQ</sequence>
<name>A0A9P6KB03_9FUNG</name>
<gene>
    <name evidence="2" type="ORF">BGW38_005251</name>
</gene>
<feature type="compositionally biased region" description="Acidic residues" evidence="1">
    <location>
        <begin position="130"/>
        <end position="157"/>
    </location>
</feature>
<proteinExistence type="predicted"/>
<comment type="caution">
    <text evidence="2">The sequence shown here is derived from an EMBL/GenBank/DDBJ whole genome shotgun (WGS) entry which is preliminary data.</text>
</comment>
<evidence type="ECO:0000313" key="2">
    <source>
        <dbReference type="EMBL" id="KAF9578784.1"/>
    </source>
</evidence>
<reference evidence="2" key="1">
    <citation type="journal article" date="2020" name="Fungal Divers.">
        <title>Resolving the Mortierellaceae phylogeny through synthesis of multi-gene phylogenetics and phylogenomics.</title>
        <authorList>
            <person name="Vandepol N."/>
            <person name="Liber J."/>
            <person name="Desiro A."/>
            <person name="Na H."/>
            <person name="Kennedy M."/>
            <person name="Barry K."/>
            <person name="Grigoriev I.V."/>
            <person name="Miller A.N."/>
            <person name="O'Donnell K."/>
            <person name="Stajich J.E."/>
            <person name="Bonito G."/>
        </authorList>
    </citation>
    <scope>NUCLEOTIDE SEQUENCE</scope>
    <source>
        <strain evidence="2">KOD1015</strain>
    </source>
</reference>
<organism evidence="2 3">
    <name type="scientific">Lunasporangiospora selenospora</name>
    <dbReference type="NCBI Taxonomy" id="979761"/>
    <lineage>
        <taxon>Eukaryota</taxon>
        <taxon>Fungi</taxon>
        <taxon>Fungi incertae sedis</taxon>
        <taxon>Mucoromycota</taxon>
        <taxon>Mortierellomycotina</taxon>
        <taxon>Mortierellomycetes</taxon>
        <taxon>Mortierellales</taxon>
        <taxon>Mortierellaceae</taxon>
        <taxon>Lunasporangiospora</taxon>
    </lineage>
</organism>
<accession>A0A9P6KB03</accession>
<protein>
    <recommendedName>
        <fullName evidence="4">F-box domain-containing protein</fullName>
    </recommendedName>
</protein>
<evidence type="ECO:0008006" key="4">
    <source>
        <dbReference type="Google" id="ProtNLM"/>
    </source>
</evidence>
<keyword evidence="3" id="KW-1185">Reference proteome</keyword>
<evidence type="ECO:0000256" key="1">
    <source>
        <dbReference type="SAM" id="MobiDB-lite"/>
    </source>
</evidence>
<feature type="region of interest" description="Disordered" evidence="1">
    <location>
        <begin position="433"/>
        <end position="455"/>
    </location>
</feature>
<feature type="region of interest" description="Disordered" evidence="1">
    <location>
        <begin position="122"/>
        <end position="159"/>
    </location>
</feature>
<dbReference type="Proteomes" id="UP000780801">
    <property type="component" value="Unassembled WGS sequence"/>
</dbReference>
<dbReference type="AlphaFoldDB" id="A0A9P6KB03"/>
<dbReference type="EMBL" id="JAABOA010003323">
    <property type="protein sequence ID" value="KAF9578784.1"/>
    <property type="molecule type" value="Genomic_DNA"/>
</dbReference>